<evidence type="ECO:0000313" key="1">
    <source>
        <dbReference type="EMBL" id="RCV86446.1"/>
    </source>
</evidence>
<accession>A0A368TQ50</accession>
<keyword evidence="2" id="KW-1185">Reference proteome</keyword>
<comment type="caution">
    <text evidence="1">The sequence shown here is derived from an EMBL/GenBank/DDBJ whole genome shotgun (WGS) entry which is preliminary data.</text>
</comment>
<dbReference type="AlphaFoldDB" id="A0A368TQ50"/>
<evidence type="ECO:0008006" key="3">
    <source>
        <dbReference type="Google" id="ProtNLM"/>
    </source>
</evidence>
<dbReference type="Proteomes" id="UP000253204">
    <property type="component" value="Unassembled WGS sequence"/>
</dbReference>
<proteinExistence type="predicted"/>
<gene>
    <name evidence="1" type="ORF">DU506_18430</name>
</gene>
<protein>
    <recommendedName>
        <fullName evidence="3">Winged helix-turn-helix DNA-binding</fullName>
    </recommendedName>
</protein>
<evidence type="ECO:0000313" key="2">
    <source>
        <dbReference type="Proteomes" id="UP000253204"/>
    </source>
</evidence>
<dbReference type="RefSeq" id="WP_114488333.1">
    <property type="nucleotide sequence ID" value="NZ_QPIJ01000065.1"/>
</dbReference>
<reference evidence="1 2" key="1">
    <citation type="submission" date="2018-07" db="EMBL/GenBank/DDBJ databases">
        <title>Halomonas rutogse sp. nov., isolated from Lake TangqianCo on Tibetan Plateau.</title>
        <authorList>
            <person name="Lu H."/>
            <person name="Xing P."/>
            <person name="Wu Q."/>
        </authorList>
    </citation>
    <scope>NUCLEOTIDE SEQUENCE [LARGE SCALE GENOMIC DNA]</scope>
    <source>
        <strain evidence="1 2">TQ8S</strain>
    </source>
</reference>
<organism evidence="1 2">
    <name type="scientific">Vreelandella rituensis</name>
    <dbReference type="NCBI Taxonomy" id="2282306"/>
    <lineage>
        <taxon>Bacteria</taxon>
        <taxon>Pseudomonadati</taxon>
        <taxon>Pseudomonadota</taxon>
        <taxon>Gammaproteobacteria</taxon>
        <taxon>Oceanospirillales</taxon>
        <taxon>Halomonadaceae</taxon>
        <taxon>Vreelandella</taxon>
    </lineage>
</organism>
<name>A0A368TQ50_9GAMM</name>
<sequence length="69" mass="7578">MRNETINKALAHLPATRAELAERLGVKEAQARSIAKNLIDNRYAEEWGQAPTDKGVWTAVLHATGKVPV</sequence>
<dbReference type="EMBL" id="QPIJ01000065">
    <property type="protein sequence ID" value="RCV86446.1"/>
    <property type="molecule type" value="Genomic_DNA"/>
</dbReference>